<organism evidence="2 3">
    <name type="scientific">Sphingobacterium siyangense</name>
    <dbReference type="NCBI Taxonomy" id="459529"/>
    <lineage>
        <taxon>Bacteria</taxon>
        <taxon>Pseudomonadati</taxon>
        <taxon>Bacteroidota</taxon>
        <taxon>Sphingobacteriia</taxon>
        <taxon>Sphingobacteriales</taxon>
        <taxon>Sphingobacteriaceae</taxon>
        <taxon>Sphingobacterium</taxon>
    </lineage>
</organism>
<dbReference type="InterPro" id="IPR039448">
    <property type="entry name" value="Beta_helix"/>
</dbReference>
<gene>
    <name evidence="2" type="ORF">BCY89_17460</name>
</gene>
<dbReference type="Proteomes" id="UP000286402">
    <property type="component" value="Unassembled WGS sequence"/>
</dbReference>
<dbReference type="AlphaFoldDB" id="A0A420FGE9"/>
<feature type="domain" description="Right handed beta helix" evidence="1">
    <location>
        <begin position="146"/>
        <end position="310"/>
    </location>
</feature>
<evidence type="ECO:0000259" key="1">
    <source>
        <dbReference type="Pfam" id="PF13229"/>
    </source>
</evidence>
<evidence type="ECO:0000313" key="2">
    <source>
        <dbReference type="EMBL" id="RKF31936.1"/>
    </source>
</evidence>
<reference evidence="2 3" key="1">
    <citation type="submission" date="2016-07" db="EMBL/GenBank/DDBJ databases">
        <title>Genome analysis of Sphingobacterium siyangense T12B17.</title>
        <authorList>
            <person name="Xu D."/>
            <person name="Su Y."/>
            <person name="Zheng S."/>
        </authorList>
    </citation>
    <scope>NUCLEOTIDE SEQUENCE [LARGE SCALE GENOMIC DNA]</scope>
    <source>
        <strain evidence="2 3">T12B17</strain>
    </source>
</reference>
<proteinExistence type="predicted"/>
<sequence length="676" mass="72097">MANQFLIKETMQSMKDLSADEIDRLKGNNPIYAGVELLGYHEKGDTPAPIVYHYIDLQNTPDPGPEDGGSVVTLSLGGKLVHNFAGEIDAKYFGAKGDSIKDDTMAIQTAITYLGKKFNGGTCYLSPSFRAGGRYIFSKILVETNIVFKGTGGILKLKDNHLVDSEVTYYLIHNSGHKNVTYDSLIIEGNSPTNTLFKVADVITCTGKNSVVKNCQITDAPDSGIMFSLAPSARCEGNIVEGARDLCIYINGANSADKTHIANSIVSNNILSQGALGGIGIKRGSGFLSVTDNTIDNCGNGISVEDSGNEVFPEKLLITQNVIRQIGQNYIGSIAALSGIYIAQLINGIICNNMVYDCAGYGVYARNIEQVCIDGNIISGNKTSSANPSFGKSGIVLDGRDKGIRNASISNNTITDFADRSLTATGLKHTQVNYNKCIGNPDIYVDSVFGHQGIVIANEANSPSSHNEVIGNTIVNYKSNGLHLNGLSYSVVKDNIIDVSGQSQAYALRMGVNAINNIISSNMLDASDSAHQLNFTAGTSSNLLKDNLMAKETGIARYIRRNTSLQTPVGVLTPRYEGEIVLTTAGGLKYWMSAGILSSEWLLISTSNASLTTKGIVNLAAVIPNISQPDLSNTTASDVAGLSTWINTNLIPLVNAIKTSQNDELNNQRTAGQQAV</sequence>
<name>A0A420FGE9_9SPHI</name>
<evidence type="ECO:0000313" key="3">
    <source>
        <dbReference type="Proteomes" id="UP000286402"/>
    </source>
</evidence>
<comment type="caution">
    <text evidence="2">The sequence shown here is derived from an EMBL/GenBank/DDBJ whole genome shotgun (WGS) entry which is preliminary data.</text>
</comment>
<dbReference type="InterPro" id="IPR006626">
    <property type="entry name" value="PbH1"/>
</dbReference>
<dbReference type="EMBL" id="MCAQ01000028">
    <property type="protein sequence ID" value="RKF31936.1"/>
    <property type="molecule type" value="Genomic_DNA"/>
</dbReference>
<accession>A0A420FGE9</accession>
<dbReference type="RefSeq" id="WP_120336162.1">
    <property type="nucleotide sequence ID" value="NZ_MCAQ01000028.1"/>
</dbReference>
<dbReference type="InterPro" id="IPR012334">
    <property type="entry name" value="Pectin_lyas_fold"/>
</dbReference>
<dbReference type="Pfam" id="PF13229">
    <property type="entry name" value="Beta_helix"/>
    <property type="match status" value="1"/>
</dbReference>
<dbReference type="Gene3D" id="2.160.20.10">
    <property type="entry name" value="Single-stranded right-handed beta-helix, Pectin lyase-like"/>
    <property type="match status" value="2"/>
</dbReference>
<dbReference type="SUPFAM" id="SSF51126">
    <property type="entry name" value="Pectin lyase-like"/>
    <property type="match status" value="2"/>
</dbReference>
<protein>
    <recommendedName>
        <fullName evidence="1">Right handed beta helix domain-containing protein</fullName>
    </recommendedName>
</protein>
<dbReference type="SMART" id="SM00710">
    <property type="entry name" value="PbH1"/>
    <property type="match status" value="9"/>
</dbReference>
<keyword evidence="3" id="KW-1185">Reference proteome</keyword>
<dbReference type="InterPro" id="IPR011050">
    <property type="entry name" value="Pectin_lyase_fold/virulence"/>
</dbReference>